<dbReference type="Proteomes" id="UP000800036">
    <property type="component" value="Unassembled WGS sequence"/>
</dbReference>
<gene>
    <name evidence="2" type="ORF">BU23DRAFT_643276</name>
</gene>
<sequence>MVETCYSTRLTSVMRRNGTQPSRSVRIHADLSLATVTMAPKAQAEESTEGSKSKYSSLLREFIDSHACINTPIRPEPVKASDTAPTAGLETMLQSVQEVHKGFKQRMDALELLPKDLEADNDLRIKVIEAEMSCGGRPLSGLNYRLVEEHKELKDKMHDLHLNIETEQRLKDGALNQLKEIEETIAAKGDVVPEFSKGISAFGEEISKLNARKEELVKQVDKVRTDGSMKLEEEKEHHKKKVATLLEEMSKKHREELEQLKKKHQEELDEANRMCEEEKRDLELKLEMAWGAASVHSYKESLASNNSVECKLKLDKMLRICPIYTTL</sequence>
<keyword evidence="1" id="KW-0175">Coiled coil</keyword>
<evidence type="ECO:0000256" key="1">
    <source>
        <dbReference type="SAM" id="Coils"/>
    </source>
</evidence>
<dbReference type="EMBL" id="ML976685">
    <property type="protein sequence ID" value="KAF1972632.1"/>
    <property type="molecule type" value="Genomic_DNA"/>
</dbReference>
<proteinExistence type="predicted"/>
<protein>
    <submittedName>
        <fullName evidence="2">Uncharacterized protein</fullName>
    </submittedName>
</protein>
<dbReference type="AlphaFoldDB" id="A0A6A5V9C6"/>
<name>A0A6A5V9C6_9PLEO</name>
<feature type="coiled-coil region" evidence="1">
    <location>
        <begin position="150"/>
        <end position="288"/>
    </location>
</feature>
<keyword evidence="3" id="KW-1185">Reference proteome</keyword>
<reference evidence="2" key="1">
    <citation type="journal article" date="2020" name="Stud. Mycol.">
        <title>101 Dothideomycetes genomes: a test case for predicting lifestyles and emergence of pathogens.</title>
        <authorList>
            <person name="Haridas S."/>
            <person name="Albert R."/>
            <person name="Binder M."/>
            <person name="Bloem J."/>
            <person name="Labutti K."/>
            <person name="Salamov A."/>
            <person name="Andreopoulos B."/>
            <person name="Baker S."/>
            <person name="Barry K."/>
            <person name="Bills G."/>
            <person name="Bluhm B."/>
            <person name="Cannon C."/>
            <person name="Castanera R."/>
            <person name="Culley D."/>
            <person name="Daum C."/>
            <person name="Ezra D."/>
            <person name="Gonzalez J."/>
            <person name="Henrissat B."/>
            <person name="Kuo A."/>
            <person name="Liang C."/>
            <person name="Lipzen A."/>
            <person name="Lutzoni F."/>
            <person name="Magnuson J."/>
            <person name="Mondo S."/>
            <person name="Nolan M."/>
            <person name="Ohm R."/>
            <person name="Pangilinan J."/>
            <person name="Park H.-J."/>
            <person name="Ramirez L."/>
            <person name="Alfaro M."/>
            <person name="Sun H."/>
            <person name="Tritt A."/>
            <person name="Yoshinaga Y."/>
            <person name="Zwiers L.-H."/>
            <person name="Turgeon B."/>
            <person name="Goodwin S."/>
            <person name="Spatafora J."/>
            <person name="Crous P."/>
            <person name="Grigoriev I."/>
        </authorList>
    </citation>
    <scope>NUCLEOTIDE SEQUENCE</scope>
    <source>
        <strain evidence="2">CBS 107.79</strain>
    </source>
</reference>
<evidence type="ECO:0000313" key="3">
    <source>
        <dbReference type="Proteomes" id="UP000800036"/>
    </source>
</evidence>
<evidence type="ECO:0000313" key="2">
    <source>
        <dbReference type="EMBL" id="KAF1972632.1"/>
    </source>
</evidence>
<accession>A0A6A5V9C6</accession>
<organism evidence="2 3">
    <name type="scientific">Bimuria novae-zelandiae CBS 107.79</name>
    <dbReference type="NCBI Taxonomy" id="1447943"/>
    <lineage>
        <taxon>Eukaryota</taxon>
        <taxon>Fungi</taxon>
        <taxon>Dikarya</taxon>
        <taxon>Ascomycota</taxon>
        <taxon>Pezizomycotina</taxon>
        <taxon>Dothideomycetes</taxon>
        <taxon>Pleosporomycetidae</taxon>
        <taxon>Pleosporales</taxon>
        <taxon>Massarineae</taxon>
        <taxon>Didymosphaeriaceae</taxon>
        <taxon>Bimuria</taxon>
    </lineage>
</organism>